<keyword evidence="2" id="KW-0830">Ubiquinone</keyword>
<dbReference type="CDD" id="cd02440">
    <property type="entry name" value="AdoMet_MTases"/>
    <property type="match status" value="1"/>
</dbReference>
<keyword evidence="2" id="KW-0808">Transferase</keyword>
<name>A0A2T0SZ05_9PSEU</name>
<dbReference type="Gene3D" id="3.40.50.150">
    <property type="entry name" value="Vaccinia Virus protein VP39"/>
    <property type="match status" value="1"/>
</dbReference>
<gene>
    <name evidence="2" type="ORF">CLV43_10845</name>
</gene>
<dbReference type="Pfam" id="PF13847">
    <property type="entry name" value="Methyltransf_31"/>
    <property type="match status" value="1"/>
</dbReference>
<dbReference type="AlphaFoldDB" id="A0A2T0SZ05"/>
<keyword evidence="2" id="KW-0489">Methyltransferase</keyword>
<dbReference type="OrthoDB" id="4307675at2"/>
<dbReference type="GO" id="GO:0008168">
    <property type="term" value="F:methyltransferase activity"/>
    <property type="evidence" value="ECO:0007669"/>
    <property type="project" value="UniProtKB-KW"/>
</dbReference>
<dbReference type="PANTHER" id="PTHR43591">
    <property type="entry name" value="METHYLTRANSFERASE"/>
    <property type="match status" value="1"/>
</dbReference>
<keyword evidence="3" id="KW-1185">Reference proteome</keyword>
<evidence type="ECO:0000259" key="1">
    <source>
        <dbReference type="Pfam" id="PF13847"/>
    </source>
</evidence>
<dbReference type="InterPro" id="IPR029063">
    <property type="entry name" value="SAM-dependent_MTases_sf"/>
</dbReference>
<comment type="caution">
    <text evidence="2">The sequence shown here is derived from an EMBL/GenBank/DDBJ whole genome shotgun (WGS) entry which is preliminary data.</text>
</comment>
<feature type="domain" description="Methyltransferase" evidence="1">
    <location>
        <begin position="48"/>
        <end position="163"/>
    </location>
</feature>
<dbReference type="PANTHER" id="PTHR43591:SF97">
    <property type="entry name" value="CLASS I SAM-DEPENDENT METHYLTRANSFERASE"/>
    <property type="match status" value="1"/>
</dbReference>
<accession>A0A2T0SZ05</accession>
<dbReference type="GO" id="GO:0032259">
    <property type="term" value="P:methylation"/>
    <property type="evidence" value="ECO:0007669"/>
    <property type="project" value="UniProtKB-KW"/>
</dbReference>
<sequence>MRSTTTAEVPGAFDAAAPAYDFLVGMNPGYHEALRRSASGLRLSGGGKGLRLLDLGCGTGASTAALLAVAPEAEIVGVDASEGMLARARRKHWPDTVSFVHARAEDLLAVGVRGPFDGVFAAYLVRNLPEPDPVLEVVRDLLRPGAPFVVHEYSVRDSLPRTVIWTAVCWAVVIPSGAVATRTPGIFTYLWRSALAFDGAGALRDRLRRTGFTGVRSDTVSGWQRGVVHTFVAHAPRGEHG</sequence>
<dbReference type="InterPro" id="IPR025714">
    <property type="entry name" value="Methyltranfer_dom"/>
</dbReference>
<protein>
    <submittedName>
        <fullName evidence="2">Ubiquinone/menaquinone biosynthesis C-methylase UbiE</fullName>
    </submittedName>
</protein>
<proteinExistence type="predicted"/>
<evidence type="ECO:0000313" key="3">
    <source>
        <dbReference type="Proteomes" id="UP000239494"/>
    </source>
</evidence>
<dbReference type="Proteomes" id="UP000239494">
    <property type="component" value="Unassembled WGS sequence"/>
</dbReference>
<organism evidence="2 3">
    <name type="scientific">Umezawaea tangerina</name>
    <dbReference type="NCBI Taxonomy" id="84725"/>
    <lineage>
        <taxon>Bacteria</taxon>
        <taxon>Bacillati</taxon>
        <taxon>Actinomycetota</taxon>
        <taxon>Actinomycetes</taxon>
        <taxon>Pseudonocardiales</taxon>
        <taxon>Pseudonocardiaceae</taxon>
        <taxon>Umezawaea</taxon>
    </lineage>
</organism>
<reference evidence="2 3" key="1">
    <citation type="submission" date="2018-03" db="EMBL/GenBank/DDBJ databases">
        <title>Genomic Encyclopedia of Archaeal and Bacterial Type Strains, Phase II (KMG-II): from individual species to whole genera.</title>
        <authorList>
            <person name="Goeker M."/>
        </authorList>
    </citation>
    <scope>NUCLEOTIDE SEQUENCE [LARGE SCALE GENOMIC DNA]</scope>
    <source>
        <strain evidence="2 3">DSM 44720</strain>
    </source>
</reference>
<dbReference type="EMBL" id="PVTF01000008">
    <property type="protein sequence ID" value="PRY38645.1"/>
    <property type="molecule type" value="Genomic_DNA"/>
</dbReference>
<dbReference type="SUPFAM" id="SSF53335">
    <property type="entry name" value="S-adenosyl-L-methionine-dependent methyltransferases"/>
    <property type="match status" value="1"/>
</dbReference>
<evidence type="ECO:0000313" key="2">
    <source>
        <dbReference type="EMBL" id="PRY38645.1"/>
    </source>
</evidence>
<dbReference type="RefSeq" id="WP_106189909.1">
    <property type="nucleotide sequence ID" value="NZ_PVTF01000008.1"/>
</dbReference>